<gene>
    <name evidence="1" type="ORF">F0L74_20615</name>
</gene>
<evidence type="ECO:0000313" key="2">
    <source>
        <dbReference type="Proteomes" id="UP000324611"/>
    </source>
</evidence>
<comment type="caution">
    <text evidence="1">The sequence shown here is derived from an EMBL/GenBank/DDBJ whole genome shotgun (WGS) entry which is preliminary data.</text>
</comment>
<reference evidence="1 2" key="2">
    <citation type="submission" date="2019-09" db="EMBL/GenBank/DDBJ databases">
        <authorList>
            <person name="Jin C."/>
        </authorList>
    </citation>
    <scope>NUCLEOTIDE SEQUENCE [LARGE SCALE GENOMIC DNA]</scope>
    <source>
        <strain evidence="1 2">BN140078</strain>
    </source>
</reference>
<proteinExistence type="predicted"/>
<dbReference type="AlphaFoldDB" id="A0A5B2VJB4"/>
<organism evidence="1 2">
    <name type="scientific">Chitinophaga agrisoli</name>
    <dbReference type="NCBI Taxonomy" id="2607653"/>
    <lineage>
        <taxon>Bacteria</taxon>
        <taxon>Pseudomonadati</taxon>
        <taxon>Bacteroidota</taxon>
        <taxon>Chitinophagia</taxon>
        <taxon>Chitinophagales</taxon>
        <taxon>Chitinophagaceae</taxon>
        <taxon>Chitinophaga</taxon>
    </lineage>
</organism>
<accession>A0A5B2VJB4</accession>
<reference evidence="1 2" key="1">
    <citation type="submission" date="2019-09" db="EMBL/GenBank/DDBJ databases">
        <title>Chitinophaga ginsengihumi sp. nov., isolated from soil of ginseng rhizosphere.</title>
        <authorList>
            <person name="Lee J."/>
        </authorList>
    </citation>
    <scope>NUCLEOTIDE SEQUENCE [LARGE SCALE GENOMIC DNA]</scope>
    <source>
        <strain evidence="1 2">BN140078</strain>
    </source>
</reference>
<keyword evidence="2" id="KW-1185">Reference proteome</keyword>
<sequence length="117" mass="13396">MNYEELVNNNAGKMIGELLTALRAKANIDIRFDYSDTEQWSVVSMHTDEDNEISLRVHADKSTLYFGYYDEDDDFLEIIKVLTPEEVNLVPKGLKKAMDKVLADEEGMRFPASLMSK</sequence>
<name>A0A5B2VJB4_9BACT</name>
<dbReference type="RefSeq" id="WP_149839809.1">
    <property type="nucleotide sequence ID" value="NZ_VUOC01000004.1"/>
</dbReference>
<evidence type="ECO:0000313" key="1">
    <source>
        <dbReference type="EMBL" id="KAA2238630.1"/>
    </source>
</evidence>
<dbReference type="EMBL" id="VUOC01000004">
    <property type="protein sequence ID" value="KAA2238630.1"/>
    <property type="molecule type" value="Genomic_DNA"/>
</dbReference>
<protein>
    <submittedName>
        <fullName evidence="1">Uncharacterized protein</fullName>
    </submittedName>
</protein>
<dbReference type="Proteomes" id="UP000324611">
    <property type="component" value="Unassembled WGS sequence"/>
</dbReference>